<evidence type="ECO:0000313" key="5">
    <source>
        <dbReference type="WBParaSite" id="TREG1_16860.1"/>
    </source>
</evidence>
<dbReference type="AlphaFoldDB" id="A0AA85J916"/>
<feature type="region of interest" description="Disordered" evidence="2">
    <location>
        <begin position="787"/>
        <end position="806"/>
    </location>
</feature>
<feature type="compositionally biased region" description="Polar residues" evidence="2">
    <location>
        <begin position="304"/>
        <end position="316"/>
    </location>
</feature>
<feature type="compositionally biased region" description="Polar residues" evidence="2">
    <location>
        <begin position="787"/>
        <end position="798"/>
    </location>
</feature>
<name>A0AA85J916_TRIRE</name>
<evidence type="ECO:0000259" key="3">
    <source>
        <dbReference type="PROSITE" id="PS50095"/>
    </source>
</evidence>
<evidence type="ECO:0000256" key="2">
    <source>
        <dbReference type="SAM" id="MobiDB-lite"/>
    </source>
</evidence>
<sequence>MSELGSLIYDVAEEIVRYFSTRKLELGWDDSTSKSVIDSSVPKRILGTVKMYKSLEKFPETRRLLSCIESSSLQSDRVLEKTIRKLLENCIHQIYSTENSKTVPPSHKFTECVSAVSENEQCDCLRMLSTPNVPSYASSIQQYEASSAQRIVAFASKMLCDLFFLADRRKRKENLFIAVPDTKRTHKLITDISLPAADATMFTVSTIDEDEVVNSGNRKNMMNRKYTIHTKKSTTSDSREQSDTLNNEFRKTGKHPLFTRISTESSCHRPVFVSDFFHDTTSNIYAEQICAHMGKSQDEKRKNNSVSPGSSKQSFHVNLTPFMDKKPSLPQVNLSNCNVFTIERCNESIKDDYPLAFSTDKSLLLLPDLKGHSYCSKSQPGESFQPVHLNHCTGQFYKNATSKTNKCKREGFILSIDKRLEKHRINEKKIQPCETPNFCVDRKKKINSKVKDRKTVNMNETVKAVNSTDISNKRLTSRKVIRKPKVFQLVSGSTDQHSVKSLKNPDRSTKATEKLFFPSERHSLMNSFKSNSNEAIDFVKVDVQSKADTAVKSKIFSDEIYMQLNGLNSCYTCEISDSRERQSRISRKYTTIYCIQLKSHKCPQEAYEHISHNPSFQTVNESLYYAPPLNIILRGSKETSPKLQISNAKPGCLKNIAGRLLLVGEDRLQSTGHECINSWSTFGEKQMFSSGNNCEVRYFAVACTNLGELLVLEILPNTSVLYKSYFRWYIRDITVEDVENNVHYHFHFNNWLVPNERMISQRCNHPCKLSCLVDLLNEGSSSTVKSQGQFLRQNGSTRQSEKNCNGDKLIDKKASGPVACTPDMLCIPSNRQFNYSFFNPKTVCQTIHTIVMFVIYNGHHDDMWIHKTDPLDLKHNIEIGIINAKVSNIFQISHWPVQVKIVKQYMSASELIYNCLKHLIATVSEEVEPRSCKITLSHLDLDKSSRNECTCYVLLHVISELNFQDVIANTSGEFLNSYEVETIKTEIPEMIQNPVLKLPPILKSCLANNFQLEEIEGNPTHFYNASDLPGICANKIEDVDVGYDESFYSELDDELTSENEKNTTESTDAIGNIISVKVSSLESKDELPTYICSPEIIQPVKMQIPPKTNSDYLQKSRLFFDPNYPKIPKKNHSASESLKTSKNVKSFEVNTCNTTRFILKDSGGIDSTISSNIFNCNSSVQPLTFSPNPFEIFQDPKQLSEYNILNSLLSEKDTDNFS</sequence>
<keyword evidence="4" id="KW-1185">Reference proteome</keyword>
<organism evidence="4 5">
    <name type="scientific">Trichobilharzia regenti</name>
    <name type="common">Nasal bird schistosome</name>
    <dbReference type="NCBI Taxonomy" id="157069"/>
    <lineage>
        <taxon>Eukaryota</taxon>
        <taxon>Metazoa</taxon>
        <taxon>Spiralia</taxon>
        <taxon>Lophotrochozoa</taxon>
        <taxon>Platyhelminthes</taxon>
        <taxon>Trematoda</taxon>
        <taxon>Digenea</taxon>
        <taxon>Strigeidida</taxon>
        <taxon>Schistosomatoidea</taxon>
        <taxon>Schistosomatidae</taxon>
        <taxon>Trichobilharzia</taxon>
    </lineage>
</organism>
<accession>A0AA85J916</accession>
<feature type="domain" description="PLAT" evidence="3">
    <location>
        <begin position="637"/>
        <end position="766"/>
    </location>
</feature>
<dbReference type="InterPro" id="IPR036392">
    <property type="entry name" value="PLAT/LH2_dom_sf"/>
</dbReference>
<proteinExistence type="predicted"/>
<reference evidence="5" key="2">
    <citation type="submission" date="2023-11" db="UniProtKB">
        <authorList>
            <consortium name="WormBaseParasite"/>
        </authorList>
    </citation>
    <scope>IDENTIFICATION</scope>
</reference>
<evidence type="ECO:0000256" key="1">
    <source>
        <dbReference type="PROSITE-ProRule" id="PRU00152"/>
    </source>
</evidence>
<dbReference type="PROSITE" id="PS50095">
    <property type="entry name" value="PLAT"/>
    <property type="match status" value="1"/>
</dbReference>
<evidence type="ECO:0000313" key="4">
    <source>
        <dbReference type="Proteomes" id="UP000050795"/>
    </source>
</evidence>
<protein>
    <recommendedName>
        <fullName evidence="3">PLAT domain-containing protein</fullName>
    </recommendedName>
</protein>
<dbReference type="WBParaSite" id="TREG1_16860.1">
    <property type="protein sequence ID" value="TREG1_16860.1"/>
    <property type="gene ID" value="TREG1_16860"/>
</dbReference>
<reference evidence="4" key="1">
    <citation type="submission" date="2022-06" db="EMBL/GenBank/DDBJ databases">
        <authorList>
            <person name="Berger JAMES D."/>
            <person name="Berger JAMES D."/>
        </authorList>
    </citation>
    <scope>NUCLEOTIDE SEQUENCE [LARGE SCALE GENOMIC DNA]</scope>
</reference>
<dbReference type="InterPro" id="IPR001024">
    <property type="entry name" value="PLAT/LH2_dom"/>
</dbReference>
<feature type="region of interest" description="Disordered" evidence="2">
    <location>
        <begin position="295"/>
        <end position="316"/>
    </location>
</feature>
<dbReference type="SUPFAM" id="SSF49723">
    <property type="entry name" value="Lipase/lipooxygenase domain (PLAT/LH2 domain)"/>
    <property type="match status" value="1"/>
</dbReference>
<comment type="caution">
    <text evidence="1">Lacks conserved residue(s) required for the propagation of feature annotation.</text>
</comment>
<dbReference type="Proteomes" id="UP000050795">
    <property type="component" value="Unassembled WGS sequence"/>
</dbReference>